<dbReference type="EMBL" id="ML170367">
    <property type="protein sequence ID" value="TDL14231.1"/>
    <property type="molecule type" value="Genomic_DNA"/>
</dbReference>
<dbReference type="OrthoDB" id="3203373at2759"/>
<dbReference type="AlphaFoldDB" id="A0A4Y7PGU0"/>
<sequence>MGMDGVDHLVKLLATVNSNGWDAAFSEDVNYGGRLSDVENLTFKSYTEPLRSLRYSLEEAKLCMAALINVKARLTDKIRKLQKHCAPLVLQDGIERIPDEVLASIFEAGHQMSEHSKFALRNFINAPRRPNRSIPIEIRPTTPPNFNQVESTLELRPAQMAAPGGQDLATMKRRRRDHRDPRPGGNYPDSS</sequence>
<proteinExistence type="predicted"/>
<evidence type="ECO:0000256" key="1">
    <source>
        <dbReference type="SAM" id="MobiDB-lite"/>
    </source>
</evidence>
<dbReference type="Proteomes" id="UP000294933">
    <property type="component" value="Unassembled WGS sequence"/>
</dbReference>
<name>A0A4Y7PGU0_9AGAM</name>
<feature type="region of interest" description="Disordered" evidence="1">
    <location>
        <begin position="155"/>
        <end position="191"/>
    </location>
</feature>
<gene>
    <name evidence="2" type="ORF">BD410DRAFT_903099</name>
</gene>
<organism evidence="2 3">
    <name type="scientific">Rickenella mellea</name>
    <dbReference type="NCBI Taxonomy" id="50990"/>
    <lineage>
        <taxon>Eukaryota</taxon>
        <taxon>Fungi</taxon>
        <taxon>Dikarya</taxon>
        <taxon>Basidiomycota</taxon>
        <taxon>Agaricomycotina</taxon>
        <taxon>Agaricomycetes</taxon>
        <taxon>Hymenochaetales</taxon>
        <taxon>Rickenellaceae</taxon>
        <taxon>Rickenella</taxon>
    </lineage>
</organism>
<dbReference type="VEuPathDB" id="FungiDB:BD410DRAFT_903099"/>
<evidence type="ECO:0000313" key="2">
    <source>
        <dbReference type="EMBL" id="TDL14231.1"/>
    </source>
</evidence>
<evidence type="ECO:0000313" key="3">
    <source>
        <dbReference type="Proteomes" id="UP000294933"/>
    </source>
</evidence>
<accession>A0A4Y7PGU0</accession>
<keyword evidence="3" id="KW-1185">Reference proteome</keyword>
<dbReference type="STRING" id="50990.A0A4Y7PGU0"/>
<reference evidence="2 3" key="1">
    <citation type="submission" date="2018-06" db="EMBL/GenBank/DDBJ databases">
        <title>A transcriptomic atlas of mushroom development highlights an independent origin of complex multicellularity.</title>
        <authorList>
            <consortium name="DOE Joint Genome Institute"/>
            <person name="Krizsan K."/>
            <person name="Almasi E."/>
            <person name="Merenyi Z."/>
            <person name="Sahu N."/>
            <person name="Viragh M."/>
            <person name="Koszo T."/>
            <person name="Mondo S."/>
            <person name="Kiss B."/>
            <person name="Balint B."/>
            <person name="Kues U."/>
            <person name="Barry K."/>
            <person name="Hegedus J.C."/>
            <person name="Henrissat B."/>
            <person name="Johnson J."/>
            <person name="Lipzen A."/>
            <person name="Ohm R."/>
            <person name="Nagy I."/>
            <person name="Pangilinan J."/>
            <person name="Yan J."/>
            <person name="Xiong Y."/>
            <person name="Grigoriev I.V."/>
            <person name="Hibbett D.S."/>
            <person name="Nagy L.G."/>
        </authorList>
    </citation>
    <scope>NUCLEOTIDE SEQUENCE [LARGE SCALE GENOMIC DNA]</scope>
    <source>
        <strain evidence="2 3">SZMC22713</strain>
    </source>
</reference>
<protein>
    <submittedName>
        <fullName evidence="2">Uncharacterized protein</fullName>
    </submittedName>
</protein>